<proteinExistence type="predicted"/>
<organism evidence="2 3">
    <name type="scientific">Arcicella aurantiaca</name>
    <dbReference type="NCBI Taxonomy" id="591202"/>
    <lineage>
        <taxon>Bacteria</taxon>
        <taxon>Pseudomonadati</taxon>
        <taxon>Bacteroidota</taxon>
        <taxon>Cytophagia</taxon>
        <taxon>Cytophagales</taxon>
        <taxon>Flectobacillaceae</taxon>
        <taxon>Arcicella</taxon>
    </lineage>
</organism>
<protein>
    <submittedName>
        <fullName evidence="2">Uncharacterized protein DUF4266</fullName>
    </submittedName>
</protein>
<sequence>MENLYQKTKNMKSKLFKQSLFFALGVFGLSSCVSVKEYQKSRINDSEMELSARKAEKFETSFYLYREGAAGGNGGKSGGGCGCN</sequence>
<dbReference type="PROSITE" id="PS51257">
    <property type="entry name" value="PROKAR_LIPOPROTEIN"/>
    <property type="match status" value="1"/>
</dbReference>
<dbReference type="AlphaFoldDB" id="A0A316DFW5"/>
<dbReference type="InterPro" id="IPR025362">
    <property type="entry name" value="DUF4266"/>
</dbReference>
<dbReference type="Proteomes" id="UP000245489">
    <property type="component" value="Unassembled WGS sequence"/>
</dbReference>
<accession>A0A316DFW5</accession>
<dbReference type="Pfam" id="PF14086">
    <property type="entry name" value="DUF4266"/>
    <property type="match status" value="1"/>
</dbReference>
<evidence type="ECO:0000313" key="2">
    <source>
        <dbReference type="EMBL" id="PWK16129.1"/>
    </source>
</evidence>
<evidence type="ECO:0000259" key="1">
    <source>
        <dbReference type="Pfam" id="PF14086"/>
    </source>
</evidence>
<reference evidence="2 3" key="1">
    <citation type="submission" date="2018-05" db="EMBL/GenBank/DDBJ databases">
        <title>Genomic Encyclopedia of Archaeal and Bacterial Type Strains, Phase II (KMG-II): from individual species to whole genera.</title>
        <authorList>
            <person name="Goeker M."/>
        </authorList>
    </citation>
    <scope>NUCLEOTIDE SEQUENCE [LARGE SCALE GENOMIC DNA]</scope>
    <source>
        <strain evidence="2 3">DSM 22214</strain>
    </source>
</reference>
<name>A0A316DFW5_9BACT</name>
<comment type="caution">
    <text evidence="2">The sequence shown here is derived from an EMBL/GenBank/DDBJ whole genome shotgun (WGS) entry which is preliminary data.</text>
</comment>
<keyword evidence="3" id="KW-1185">Reference proteome</keyword>
<dbReference type="EMBL" id="QGGO01000051">
    <property type="protein sequence ID" value="PWK16129.1"/>
    <property type="molecule type" value="Genomic_DNA"/>
</dbReference>
<gene>
    <name evidence="2" type="ORF">LV89_04904</name>
</gene>
<evidence type="ECO:0000313" key="3">
    <source>
        <dbReference type="Proteomes" id="UP000245489"/>
    </source>
</evidence>
<feature type="domain" description="DUF4266" evidence="1">
    <location>
        <begin position="35"/>
        <end position="84"/>
    </location>
</feature>